<reference evidence="4" key="1">
    <citation type="journal article" date="2020" name="Stud. Mycol.">
        <title>101 Dothideomycetes genomes: A test case for predicting lifestyles and emergence of pathogens.</title>
        <authorList>
            <person name="Haridas S."/>
            <person name="Albert R."/>
            <person name="Binder M."/>
            <person name="Bloem J."/>
            <person name="LaButti K."/>
            <person name="Salamov A."/>
            <person name="Andreopoulos B."/>
            <person name="Baker S."/>
            <person name="Barry K."/>
            <person name="Bills G."/>
            <person name="Bluhm B."/>
            <person name="Cannon C."/>
            <person name="Castanera R."/>
            <person name="Culley D."/>
            <person name="Daum C."/>
            <person name="Ezra D."/>
            <person name="Gonzalez J."/>
            <person name="Henrissat B."/>
            <person name="Kuo A."/>
            <person name="Liang C."/>
            <person name="Lipzen A."/>
            <person name="Lutzoni F."/>
            <person name="Magnuson J."/>
            <person name="Mondo S."/>
            <person name="Nolan M."/>
            <person name="Ohm R."/>
            <person name="Pangilinan J."/>
            <person name="Park H.-J."/>
            <person name="Ramirez L."/>
            <person name="Alfaro M."/>
            <person name="Sun H."/>
            <person name="Tritt A."/>
            <person name="Yoshinaga Y."/>
            <person name="Zwiers L.-H."/>
            <person name="Turgeon B."/>
            <person name="Goodwin S."/>
            <person name="Spatafora J."/>
            <person name="Crous P."/>
            <person name="Grigoriev I."/>
        </authorList>
    </citation>
    <scope>NUCLEOTIDE SEQUENCE [LARGE SCALE GENOMIC DNA]</scope>
    <source>
        <strain evidence="4">CECT 20119</strain>
    </source>
</reference>
<gene>
    <name evidence="3" type="ORF">BDZ85DRAFT_262736</name>
</gene>
<dbReference type="Pfam" id="PF12697">
    <property type="entry name" value="Abhydrolase_6"/>
    <property type="match status" value="1"/>
</dbReference>
<feature type="chain" id="PRO_5025585768" description="AB hydrolase-1 domain-containing protein" evidence="1">
    <location>
        <begin position="23"/>
        <end position="412"/>
    </location>
</feature>
<evidence type="ECO:0000256" key="1">
    <source>
        <dbReference type="SAM" id="SignalP"/>
    </source>
</evidence>
<dbReference type="AlphaFoldDB" id="A0A6A6GB72"/>
<accession>A0A6A6GB72</accession>
<evidence type="ECO:0000313" key="3">
    <source>
        <dbReference type="EMBL" id="KAF2222962.1"/>
    </source>
</evidence>
<feature type="domain" description="AB hydrolase-1" evidence="2">
    <location>
        <begin position="138"/>
        <end position="391"/>
    </location>
</feature>
<dbReference type="EMBL" id="ML992507">
    <property type="protein sequence ID" value="KAF2222962.1"/>
    <property type="molecule type" value="Genomic_DNA"/>
</dbReference>
<protein>
    <recommendedName>
        <fullName evidence="2">AB hydrolase-1 domain-containing protein</fullName>
    </recommendedName>
</protein>
<proteinExistence type="predicted"/>
<sequence>MSFILFDMALASLSLFALGALAHSPSLSTPGGAVPAGVQAPSTFGFRNATIQPSRGGLAVCVSGIVEVQANTTQNLNLNVEIPRNQSDLTNTILEFVAPGSPFAANLVNGTQEAGGTYEIGATLCRPADGSFPTKVQLLTHGIGFDRYYWDFAQGYSYVDVAVSNSYATLSYDRLGVGASTKADPINELQAPLEIEVAASLARLLLAGSLSNTTFTSVTGVGHSFGSVISQAVTNLYPSLFSAAILTGYTTNATALPAFILGINLQIASQNQPYRFSALNNGYVVGGTTSNNQIGFFRAPNFDPAILAAADAAKGTATYGEFFSLTAVTSPAQNFTGPVAVVNGDADLPFCFGNCTTPTDLTADVLPVLYPNLEAGKTGSYVAELTGHGLNLHYTANAAYAFIQDFLNKQGI</sequence>
<name>A0A6A6GB72_9PEZI</name>
<feature type="signal peptide" evidence="1">
    <location>
        <begin position="1"/>
        <end position="22"/>
    </location>
</feature>
<keyword evidence="1" id="KW-0732">Signal</keyword>
<dbReference type="InterPro" id="IPR029058">
    <property type="entry name" value="AB_hydrolase_fold"/>
</dbReference>
<dbReference type="Proteomes" id="UP000799538">
    <property type="component" value="Unassembled WGS sequence"/>
</dbReference>
<evidence type="ECO:0000259" key="2">
    <source>
        <dbReference type="Pfam" id="PF12697"/>
    </source>
</evidence>
<evidence type="ECO:0000313" key="4">
    <source>
        <dbReference type="Proteomes" id="UP000799538"/>
    </source>
</evidence>
<organism evidence="3 4">
    <name type="scientific">Elsinoe ampelina</name>
    <dbReference type="NCBI Taxonomy" id="302913"/>
    <lineage>
        <taxon>Eukaryota</taxon>
        <taxon>Fungi</taxon>
        <taxon>Dikarya</taxon>
        <taxon>Ascomycota</taxon>
        <taxon>Pezizomycotina</taxon>
        <taxon>Dothideomycetes</taxon>
        <taxon>Dothideomycetidae</taxon>
        <taxon>Myriangiales</taxon>
        <taxon>Elsinoaceae</taxon>
        <taxon>Elsinoe</taxon>
    </lineage>
</organism>
<dbReference type="InterPro" id="IPR000073">
    <property type="entry name" value="AB_hydrolase_1"/>
</dbReference>
<dbReference type="SUPFAM" id="SSF53474">
    <property type="entry name" value="alpha/beta-Hydrolases"/>
    <property type="match status" value="1"/>
</dbReference>
<dbReference type="OrthoDB" id="190201at2759"/>
<keyword evidence="4" id="KW-1185">Reference proteome</keyword>
<dbReference type="Gene3D" id="3.40.50.1820">
    <property type="entry name" value="alpha/beta hydrolase"/>
    <property type="match status" value="1"/>
</dbReference>